<proteinExistence type="predicted"/>
<dbReference type="Proteomes" id="UP000192599">
    <property type="component" value="Unassembled WGS sequence"/>
</dbReference>
<evidence type="ECO:0000313" key="1">
    <source>
        <dbReference type="EMBL" id="OQR41223.1"/>
    </source>
</evidence>
<evidence type="ECO:0000313" key="2">
    <source>
        <dbReference type="Proteomes" id="UP000192599"/>
    </source>
</evidence>
<dbReference type="RefSeq" id="WP_066168919.1">
    <property type="nucleotide sequence ID" value="NZ_JAMXDH010000003.1"/>
</dbReference>
<dbReference type="AlphaFoldDB" id="A0A1V9VBE3"/>
<sequence length="169" mass="20198">MTREMIMINLFQFSAPTYYKWKKHDKRKIISLLEYAFSDEDLIEYLNKGKISKIEEIGNQDYLFDLAIKFYKFLRHITNYKVAKKVLELLENSFNENQNKISIENIAEKIYKDDDFYTSMKLAILNLIQKQEPLVLEYVSKNRVKLENEFTKRASKLIKKSDFMIPSIA</sequence>
<dbReference type="EMBL" id="LNTC01000085">
    <property type="protein sequence ID" value="OQR41223.1"/>
    <property type="molecule type" value="Genomic_DNA"/>
</dbReference>
<name>A0A1V9VBE3_9BACT</name>
<reference evidence="1 2" key="1">
    <citation type="submission" date="2017-04" db="EMBL/GenBank/DDBJ databases">
        <title>Accumulation and expression of multiple antibiotic resistance genes in Arcobacter cryaerophilus that thrives in sewage.</title>
        <authorList>
            <person name="Millar J.A."/>
            <person name="Raghavan R."/>
        </authorList>
    </citation>
    <scope>NUCLEOTIDE SEQUENCE [LARGE SCALE GENOMIC DNA]</scope>
    <source>
        <strain evidence="1 2">AZT-1</strain>
    </source>
</reference>
<organism evidence="1 2">
    <name type="scientific">Aliarcobacter cryaerophilus</name>
    <dbReference type="NCBI Taxonomy" id="28198"/>
    <lineage>
        <taxon>Bacteria</taxon>
        <taxon>Pseudomonadati</taxon>
        <taxon>Campylobacterota</taxon>
        <taxon>Epsilonproteobacteria</taxon>
        <taxon>Campylobacterales</taxon>
        <taxon>Arcobacteraceae</taxon>
        <taxon>Aliarcobacter</taxon>
    </lineage>
</organism>
<accession>A0A1V9VBE3</accession>
<comment type="caution">
    <text evidence="1">The sequence shown here is derived from an EMBL/GenBank/DDBJ whole genome shotgun (WGS) entry which is preliminary data.</text>
</comment>
<protein>
    <submittedName>
        <fullName evidence="1">Uncharacterized protein</fullName>
    </submittedName>
</protein>
<gene>
    <name evidence="1" type="ORF">AS859_06955</name>
</gene>